<keyword evidence="10" id="KW-1185">Reference proteome</keyword>
<evidence type="ECO:0000256" key="6">
    <source>
        <dbReference type="ARBA" id="ARBA00047939"/>
    </source>
</evidence>
<dbReference type="Pfam" id="PF02661">
    <property type="entry name" value="Fic"/>
    <property type="match status" value="1"/>
</dbReference>
<keyword evidence="1" id="KW-0808">Transferase</keyword>
<dbReference type="GO" id="GO:0005524">
    <property type="term" value="F:ATP binding"/>
    <property type="evidence" value="ECO:0007669"/>
    <property type="project" value="UniProtKB-KW"/>
</dbReference>
<gene>
    <name evidence="9" type="ORF">SAMN05216313_10634</name>
</gene>
<comment type="catalytic activity">
    <reaction evidence="6">
        <text>L-threonyl-[protein] + ATP = 3-O-(5'-adenylyl)-L-threonyl-[protein] + diphosphate</text>
        <dbReference type="Rhea" id="RHEA:54292"/>
        <dbReference type="Rhea" id="RHEA-COMP:11060"/>
        <dbReference type="Rhea" id="RHEA-COMP:13847"/>
        <dbReference type="ChEBI" id="CHEBI:30013"/>
        <dbReference type="ChEBI" id="CHEBI:30616"/>
        <dbReference type="ChEBI" id="CHEBI:33019"/>
        <dbReference type="ChEBI" id="CHEBI:138113"/>
        <dbReference type="EC" id="2.7.7.108"/>
    </reaction>
</comment>
<reference evidence="10" key="1">
    <citation type="submission" date="2016-10" db="EMBL/GenBank/DDBJ databases">
        <authorList>
            <person name="Varghese N."/>
            <person name="Submissions S."/>
        </authorList>
    </citation>
    <scope>NUCLEOTIDE SEQUENCE [LARGE SCALE GENOMIC DNA]</scope>
    <source>
        <strain evidence="10">NLAE-zl-G277</strain>
    </source>
</reference>
<dbReference type="PANTHER" id="PTHR39560">
    <property type="entry name" value="PROTEIN ADENYLYLTRANSFERASE FIC-RELATED"/>
    <property type="match status" value="1"/>
</dbReference>
<dbReference type="AlphaFoldDB" id="A0A1I0EBR7"/>
<dbReference type="GeneID" id="93280426"/>
<dbReference type="STRING" id="460384.SAMN05216313_10634"/>
<evidence type="ECO:0000256" key="5">
    <source>
        <dbReference type="ARBA" id="ARBA00034531"/>
    </source>
</evidence>
<proteinExistence type="predicted"/>
<evidence type="ECO:0000313" key="10">
    <source>
        <dbReference type="Proteomes" id="UP000198508"/>
    </source>
</evidence>
<comment type="catalytic activity">
    <reaction evidence="7">
        <text>L-tyrosyl-[protein] + ATP = O-(5'-adenylyl)-L-tyrosyl-[protein] + diphosphate</text>
        <dbReference type="Rhea" id="RHEA:54288"/>
        <dbReference type="Rhea" id="RHEA-COMP:10136"/>
        <dbReference type="Rhea" id="RHEA-COMP:13846"/>
        <dbReference type="ChEBI" id="CHEBI:30616"/>
        <dbReference type="ChEBI" id="CHEBI:33019"/>
        <dbReference type="ChEBI" id="CHEBI:46858"/>
        <dbReference type="ChEBI" id="CHEBI:83624"/>
        <dbReference type="EC" id="2.7.7.108"/>
    </reaction>
</comment>
<organism evidence="9 10">
    <name type="scientific">Enterocloster lavalensis</name>
    <dbReference type="NCBI Taxonomy" id="460384"/>
    <lineage>
        <taxon>Bacteria</taxon>
        <taxon>Bacillati</taxon>
        <taxon>Bacillota</taxon>
        <taxon>Clostridia</taxon>
        <taxon>Lachnospirales</taxon>
        <taxon>Lachnospiraceae</taxon>
        <taxon>Enterocloster</taxon>
    </lineage>
</organism>
<dbReference type="RefSeq" id="WP_092362037.1">
    <property type="nucleotide sequence ID" value="NZ_CAJJSN010000053.1"/>
</dbReference>
<keyword evidence="3" id="KW-0547">Nucleotide-binding</keyword>
<dbReference type="GO" id="GO:0051302">
    <property type="term" value="P:regulation of cell division"/>
    <property type="evidence" value="ECO:0007669"/>
    <property type="project" value="TreeGrafter"/>
</dbReference>
<dbReference type="PANTHER" id="PTHR39560:SF1">
    <property type="entry name" value="PROTEIN ADENYLYLTRANSFERASE FIC-RELATED"/>
    <property type="match status" value="1"/>
</dbReference>
<evidence type="ECO:0000259" key="8">
    <source>
        <dbReference type="PROSITE" id="PS51459"/>
    </source>
</evidence>
<protein>
    <recommendedName>
        <fullName evidence="5">protein adenylyltransferase</fullName>
        <ecNumber evidence="5">2.7.7.108</ecNumber>
    </recommendedName>
</protein>
<dbReference type="Proteomes" id="UP000198508">
    <property type="component" value="Unassembled WGS sequence"/>
</dbReference>
<dbReference type="GO" id="GO:0070733">
    <property type="term" value="F:AMPylase activity"/>
    <property type="evidence" value="ECO:0007669"/>
    <property type="project" value="UniProtKB-EC"/>
</dbReference>
<accession>A0A1I0EBR7</accession>
<dbReference type="Gene3D" id="1.10.3290.10">
    <property type="entry name" value="Fido-like domain"/>
    <property type="match status" value="1"/>
</dbReference>
<dbReference type="EMBL" id="FOIM01000006">
    <property type="protein sequence ID" value="SET42511.1"/>
    <property type="molecule type" value="Genomic_DNA"/>
</dbReference>
<evidence type="ECO:0000256" key="3">
    <source>
        <dbReference type="ARBA" id="ARBA00022741"/>
    </source>
</evidence>
<dbReference type="SUPFAM" id="SSF140931">
    <property type="entry name" value="Fic-like"/>
    <property type="match status" value="1"/>
</dbReference>
<evidence type="ECO:0000256" key="1">
    <source>
        <dbReference type="ARBA" id="ARBA00022679"/>
    </source>
</evidence>
<feature type="domain" description="Fido" evidence="8">
    <location>
        <begin position="50"/>
        <end position="189"/>
    </location>
</feature>
<keyword evidence="2" id="KW-0548">Nucleotidyltransferase</keyword>
<sequence length="191" mass="22539">MSDRIYCYPNSDVLINHLNIRNADKLQEAERTLTMLRLLDLLEKPITGKFDLKHLQKIHQYIFQDLYPWAGKIRTVDIAKSNMFCKVQFIESQADEIFGKLQSDHYLKDLPKKQFVKKAAYYFSEINALHPFREGNGRTQREFIRQLAYHSGYNLHFASICEKEMVEASIDSFVCDYEKMEALFTKIIEVQ</sequence>
<keyword evidence="4" id="KW-0067">ATP-binding</keyword>
<dbReference type="InterPro" id="IPR003812">
    <property type="entry name" value="Fido"/>
</dbReference>
<name>A0A1I0EBR7_9FIRM</name>
<evidence type="ECO:0000313" key="9">
    <source>
        <dbReference type="EMBL" id="SET42511.1"/>
    </source>
</evidence>
<dbReference type="InterPro" id="IPR036597">
    <property type="entry name" value="Fido-like_dom_sf"/>
</dbReference>
<dbReference type="PROSITE" id="PS51459">
    <property type="entry name" value="FIDO"/>
    <property type="match status" value="1"/>
</dbReference>
<evidence type="ECO:0000256" key="4">
    <source>
        <dbReference type="ARBA" id="ARBA00022840"/>
    </source>
</evidence>
<evidence type="ECO:0000256" key="2">
    <source>
        <dbReference type="ARBA" id="ARBA00022695"/>
    </source>
</evidence>
<evidence type="ECO:0000256" key="7">
    <source>
        <dbReference type="ARBA" id="ARBA00048696"/>
    </source>
</evidence>
<dbReference type="EC" id="2.7.7.108" evidence="5"/>